<feature type="signal peptide" evidence="1">
    <location>
        <begin position="1"/>
        <end position="31"/>
    </location>
</feature>
<evidence type="ECO:0000256" key="1">
    <source>
        <dbReference type="SAM" id="SignalP"/>
    </source>
</evidence>
<organism evidence="2 3">
    <name type="scientific">Sporichthya brevicatena</name>
    <dbReference type="NCBI Taxonomy" id="171442"/>
    <lineage>
        <taxon>Bacteria</taxon>
        <taxon>Bacillati</taxon>
        <taxon>Actinomycetota</taxon>
        <taxon>Actinomycetes</taxon>
        <taxon>Sporichthyales</taxon>
        <taxon>Sporichthyaceae</taxon>
        <taxon>Sporichthya</taxon>
    </lineage>
</organism>
<evidence type="ECO:0008006" key="4">
    <source>
        <dbReference type="Google" id="ProtNLM"/>
    </source>
</evidence>
<gene>
    <name evidence="2" type="ORF">GCM10009547_45100</name>
</gene>
<feature type="chain" id="PRO_5047198256" description="Secreted protein" evidence="1">
    <location>
        <begin position="32"/>
        <end position="306"/>
    </location>
</feature>
<dbReference type="EMBL" id="BAAAHE010000049">
    <property type="protein sequence ID" value="GAA0635892.1"/>
    <property type="molecule type" value="Genomic_DNA"/>
</dbReference>
<protein>
    <recommendedName>
        <fullName evidence="4">Secreted protein</fullName>
    </recommendedName>
</protein>
<evidence type="ECO:0000313" key="2">
    <source>
        <dbReference type="EMBL" id="GAA0635892.1"/>
    </source>
</evidence>
<accession>A0ABN1HAR4</accession>
<name>A0ABN1HAR4_9ACTN</name>
<reference evidence="2 3" key="1">
    <citation type="journal article" date="2019" name="Int. J. Syst. Evol. Microbiol.">
        <title>The Global Catalogue of Microorganisms (GCM) 10K type strain sequencing project: providing services to taxonomists for standard genome sequencing and annotation.</title>
        <authorList>
            <consortium name="The Broad Institute Genomics Platform"/>
            <consortium name="The Broad Institute Genome Sequencing Center for Infectious Disease"/>
            <person name="Wu L."/>
            <person name="Ma J."/>
        </authorList>
    </citation>
    <scope>NUCLEOTIDE SEQUENCE [LARGE SCALE GENOMIC DNA]</scope>
    <source>
        <strain evidence="2 3">JCM 10671</strain>
    </source>
</reference>
<keyword evidence="3" id="KW-1185">Reference proteome</keyword>
<sequence>MHVMLAGLRTVCATSAVALVAAVAPMGTATAVESAPAAATKAVDKKSSPPMVTFTISEDRTVIEGALTQPAGPLRLRVLAEDEDHLLSLFQFKPGYTVKQMRADTRALGRMYREGGEDNAKAVKRMQRNTITYGGANASMGSMATAIVNLKPGNYYISDNVGPPGGHLYKLKIVPGNNPAPLPKGVPVIKMTGDNEYKGASRLPATGTVEIVNAMRKGHEWLQAAFLEVQPGTTEEQVANLFRGTGDGGFVLSGYAGGDTLSPGNRQFLKYSVEPGTYALICFFPDPNNPGSTYVADGMVRIITMD</sequence>
<dbReference type="Proteomes" id="UP001500957">
    <property type="component" value="Unassembled WGS sequence"/>
</dbReference>
<comment type="caution">
    <text evidence="2">The sequence shown here is derived from an EMBL/GenBank/DDBJ whole genome shotgun (WGS) entry which is preliminary data.</text>
</comment>
<keyword evidence="1" id="KW-0732">Signal</keyword>
<evidence type="ECO:0000313" key="3">
    <source>
        <dbReference type="Proteomes" id="UP001500957"/>
    </source>
</evidence>
<proteinExistence type="predicted"/>